<reference evidence="1" key="1">
    <citation type="journal article" date="2020" name="Stud. Mycol.">
        <title>101 Dothideomycetes genomes: a test case for predicting lifestyles and emergence of pathogens.</title>
        <authorList>
            <person name="Haridas S."/>
            <person name="Albert R."/>
            <person name="Binder M."/>
            <person name="Bloem J."/>
            <person name="Labutti K."/>
            <person name="Salamov A."/>
            <person name="Andreopoulos B."/>
            <person name="Baker S."/>
            <person name="Barry K."/>
            <person name="Bills G."/>
            <person name="Bluhm B."/>
            <person name="Cannon C."/>
            <person name="Castanera R."/>
            <person name="Culley D."/>
            <person name="Daum C."/>
            <person name="Ezra D."/>
            <person name="Gonzalez J."/>
            <person name="Henrissat B."/>
            <person name="Kuo A."/>
            <person name="Liang C."/>
            <person name="Lipzen A."/>
            <person name="Lutzoni F."/>
            <person name="Magnuson J."/>
            <person name="Mondo S."/>
            <person name="Nolan M."/>
            <person name="Ohm R."/>
            <person name="Pangilinan J."/>
            <person name="Park H.-J."/>
            <person name="Ramirez L."/>
            <person name="Alfaro M."/>
            <person name="Sun H."/>
            <person name="Tritt A."/>
            <person name="Yoshinaga Y."/>
            <person name="Zwiers L.-H."/>
            <person name="Turgeon B."/>
            <person name="Goodwin S."/>
            <person name="Spatafora J."/>
            <person name="Crous P."/>
            <person name="Grigoriev I."/>
        </authorList>
    </citation>
    <scope>NUCLEOTIDE SEQUENCE</scope>
    <source>
        <strain evidence="1">CBS 122367</strain>
    </source>
</reference>
<proteinExistence type="predicted"/>
<dbReference type="AlphaFoldDB" id="A0A6G1II34"/>
<keyword evidence="2" id="KW-1185">Reference proteome</keyword>
<dbReference type="EMBL" id="MU005617">
    <property type="protein sequence ID" value="KAF2677882.1"/>
    <property type="molecule type" value="Genomic_DNA"/>
</dbReference>
<sequence length="143" mass="16115">MVVRMIAIFHLKHLMLVRNRIAKITHYYLNPASGSGRWCRWFWPLSTLILKLTPRQTASSDAPHRDFFFRPRSYHYILPPIYSFNARRATWIGFGVGSGCLGLPCKSSELAHGDISHPPATMVLKIPPLSSMHTSTHTGSAGK</sequence>
<accession>A0A6G1II34</accession>
<protein>
    <submittedName>
        <fullName evidence="1">Uncharacterized protein</fullName>
    </submittedName>
</protein>
<organism evidence="1 2">
    <name type="scientific">Lentithecium fluviatile CBS 122367</name>
    <dbReference type="NCBI Taxonomy" id="1168545"/>
    <lineage>
        <taxon>Eukaryota</taxon>
        <taxon>Fungi</taxon>
        <taxon>Dikarya</taxon>
        <taxon>Ascomycota</taxon>
        <taxon>Pezizomycotina</taxon>
        <taxon>Dothideomycetes</taxon>
        <taxon>Pleosporomycetidae</taxon>
        <taxon>Pleosporales</taxon>
        <taxon>Massarineae</taxon>
        <taxon>Lentitheciaceae</taxon>
        <taxon>Lentithecium</taxon>
    </lineage>
</organism>
<name>A0A6G1II34_9PLEO</name>
<evidence type="ECO:0000313" key="2">
    <source>
        <dbReference type="Proteomes" id="UP000799291"/>
    </source>
</evidence>
<gene>
    <name evidence="1" type="ORF">K458DRAFT_145257</name>
</gene>
<dbReference type="Proteomes" id="UP000799291">
    <property type="component" value="Unassembled WGS sequence"/>
</dbReference>
<evidence type="ECO:0000313" key="1">
    <source>
        <dbReference type="EMBL" id="KAF2677882.1"/>
    </source>
</evidence>